<evidence type="ECO:0000313" key="2">
    <source>
        <dbReference type="Proteomes" id="UP001149860"/>
    </source>
</evidence>
<reference evidence="1" key="1">
    <citation type="submission" date="2024-08" db="EMBL/GenBank/DDBJ databases">
        <title>Lentilactobacillus sp. nov., isolated from tree bark.</title>
        <authorList>
            <person name="Phuengjayaem S."/>
            <person name="Tanasupawat S."/>
        </authorList>
    </citation>
    <scope>NUCLEOTIDE SEQUENCE</scope>
    <source>
        <strain evidence="1">SPB1-3</strain>
    </source>
</reference>
<dbReference type="EMBL" id="CP168151">
    <property type="protein sequence ID" value="XFD39222.1"/>
    <property type="molecule type" value="Genomic_DNA"/>
</dbReference>
<dbReference type="Proteomes" id="UP001149860">
    <property type="component" value="Chromosome"/>
</dbReference>
<evidence type="ECO:0000313" key="1">
    <source>
        <dbReference type="EMBL" id="XFD39222.1"/>
    </source>
</evidence>
<sequence length="1938" mass="205500">MALEGTLQNTIKLPVRVNLRDLRAANKLIQKINSNADKLIKPLENVSKQFDSLSKNSKEFSEKYQRDIKQATTATKDLNKSVAKTSKAVDDRSSSVEKNNEVVKRSTNEVEASQSRLGRRVQQSTRHVKASGSAMKSIGDKMASVGKAASVVSLGIGAGFLYSAKEASRLQHEFNVIKNLAVTSGEKQAEAQKNVNAMQRDGVKLSEKYGVSQTEIAKGYEELVRRGYTTNQALGSQKTYLEGAKASGDSYTDVVNNAASALEQFNMKSKSVTGMAKATKLAVNQMAYSADKTATSFSDLGEAMKFAGPDAHAAHQSFHETVAAIGQLSNFGIDGSQAGTSLRQIYQRLINPPSKGKAPNAMKSMGLDYKDFRDAKNELLPIQDIFAKLDAHMKGMSHTDKGGIYAALFGANASSAAQALGSSYKQLKQLDGEVQHAQDQAHGHGYVEQLAQKNMKDFKSQLERLKTSSVAVGTELAKTILPAATKILDKVAGILVKFNSMPAPLKKTVAYGSILAGLFGPALIGAGKLLSAISTIKGAMGGLAGASKGTTALTEDVANTSGGEATRTSLTASRTTSVMSKVAKGAIFADAGFSAFKAFRDGLDSKKGGAEIWDAGGKAVGGSIGLALGGPVGAAAGTAIGGKIADVVAGSKLVRDINASEKANIAKNGKVNNPVTTGTVTHTKSKRGTADVYSTGLVTPDSQATNTSKSGKKAKPFDKLPKDAKQAMSQVESVFSASNKRIVANSSTDLYTANRKVAKQDAGTFATLNKQLASYTSNRSKTSKNNLNLLVKNGDLTRKQAKTALATQKIGDKGRLEDAQKAVKAIVKAEKNGGEGREKAIATANQKIAKLLSHNNNGTSKYAAKQKIILGKLNDSTKKLSAKQGQAVVQDSYKTMNKQISYANKTYKSAKSSADKKYKATMNAADHEYYVTGTISKKQYNSIKSKAEKTRDKAVSAANDRKNKTIDKAKTEHQQVVSEATKQTKGHLKQVNKETGESISAFEKMGNAISGVFSGIGHAWDVMMSHLKTPSKKQMDHIVGTTTKGATDNAKFLNNFGNGKGGKSKPKSKPSSVGPYNGSLKVAGGFGHASGGAIRKTHVAMVGEGGEELAIDKRTGKFRLLGANGPMMAVVKAGEHILNARDTAKVKSGGLGKGMTLPGYAKGTASLKKQTQRQSKGKAETYTYNISNKGITNASKMTKKSMKQISKSIVGGYTTSNKGSSKQMKSMQKNSNSTMKSIMNGTKKYSQKTQTNTVGDYDDMQKGAKKQMDQMQKDMHNGASDIVSDFAKIFGKLDNYAHAGMANAIKQINAGFRGINSAFGQFGNGSVLTPIKYAKGSNGKIPNNQIAMLNDSPVGPRQEAIVRNNGQIELPQGDNTVQMLQRGDAVLNGYQTKELADRGVIQHYAKGSGVSKSALEKIAASKAADPAKAWGNDFAGKIGSIGTKFANNVAKGVKAGGGKSGKPYYLAAWNVINDIVSQGSGGAGGTREAFLKYAEEHYTGKPYNMGSMGPTYYDCSAMVASALKHFGVDIGRTTVDMQTSAGVQSRGHDLKNTVPGDIVVFGHGGGAAGHVGIIKNPKTGSMFNETPPRARVTSIAADKGMGYEYFRVKGLHDAAKKKSNGSKPSKRLEKLFKHQFGKKALGKLESKFSDDSIGDLGSMNLAGDIGTRARQLAAAIKKAYPSATNAGIAAVLGNWKFESQLNPGAVNSGGGASGLGQWLGGRKANLIRFAQKQGKSWRNAGVQLEFALSHDGSDSNVLRSVLRGKGSVASLAAKFSTDWERGGYTQQHVNGARSIIAALHANGGWAEKGKVNVFGEVPGQPEVAINPKKPSADHLIAETIQARAKESSSSPFAGVMDSLKAKKQRKSLRSKLSKLSSDKSSQLSSFMPKVEVHNTFNIQGKVDDDALDAISTRNEKSIENVMNKLFRQVYDKMEMGDA</sequence>
<keyword evidence="2" id="KW-1185">Reference proteome</keyword>
<protein>
    <submittedName>
        <fullName evidence="1">Phage tail tape measure protein</fullName>
    </submittedName>
</protein>
<organism evidence="1 2">
    <name type="scientific">Lentilactobacillus terminaliae</name>
    <dbReference type="NCBI Taxonomy" id="3003483"/>
    <lineage>
        <taxon>Bacteria</taxon>
        <taxon>Bacillati</taxon>
        <taxon>Bacillota</taxon>
        <taxon>Bacilli</taxon>
        <taxon>Lactobacillales</taxon>
        <taxon>Lactobacillaceae</taxon>
        <taxon>Lentilactobacillus</taxon>
    </lineage>
</organism>
<accession>A0ACD5DCW3</accession>
<gene>
    <name evidence="1" type="ORF">O0236_007230</name>
</gene>
<proteinExistence type="predicted"/>
<name>A0ACD5DCW3_9LACO</name>